<keyword evidence="4" id="KW-0234">DNA repair</keyword>
<dbReference type="NCBIfam" id="TIGR00585">
    <property type="entry name" value="mutl"/>
    <property type="match status" value="1"/>
</dbReference>
<dbReference type="InterPro" id="IPR020568">
    <property type="entry name" value="Ribosomal_Su5_D2-typ_SF"/>
</dbReference>
<feature type="domain" description="DNA mismatch repair protein S5" evidence="7">
    <location>
        <begin position="224"/>
        <end position="352"/>
    </location>
</feature>
<dbReference type="GO" id="GO:0140664">
    <property type="term" value="F:ATP-dependent DNA damage sensor activity"/>
    <property type="evidence" value="ECO:0007669"/>
    <property type="project" value="InterPro"/>
</dbReference>
<keyword evidence="9" id="KW-1185">Reference proteome</keyword>
<dbReference type="SUPFAM" id="SSF55874">
    <property type="entry name" value="ATPase domain of HSP90 chaperone/DNA topoisomerase II/histidine kinase"/>
    <property type="match status" value="1"/>
</dbReference>
<comment type="caution">
    <text evidence="8">The sequence shown here is derived from an EMBL/GenBank/DDBJ whole genome shotgun (WGS) entry which is preliminary data.</text>
</comment>
<dbReference type="GO" id="GO:0016887">
    <property type="term" value="F:ATP hydrolysis activity"/>
    <property type="evidence" value="ECO:0007669"/>
    <property type="project" value="InterPro"/>
</dbReference>
<dbReference type="Proteomes" id="UP001201812">
    <property type="component" value="Unassembled WGS sequence"/>
</dbReference>
<dbReference type="EMBL" id="JAKKPZ010000010">
    <property type="protein sequence ID" value="KAI1716274.1"/>
    <property type="molecule type" value="Genomic_DNA"/>
</dbReference>
<evidence type="ECO:0000256" key="5">
    <source>
        <dbReference type="ARBA" id="ARBA00023242"/>
    </source>
</evidence>
<dbReference type="SMART" id="SM01340">
    <property type="entry name" value="DNA_mis_repair"/>
    <property type="match status" value="1"/>
</dbReference>
<gene>
    <name evidence="8" type="ORF">DdX_07315</name>
</gene>
<dbReference type="GO" id="GO:0016301">
    <property type="term" value="F:kinase activity"/>
    <property type="evidence" value="ECO:0007669"/>
    <property type="project" value="UniProtKB-KW"/>
</dbReference>
<dbReference type="GO" id="GO:0005524">
    <property type="term" value="F:ATP binding"/>
    <property type="evidence" value="ECO:0007669"/>
    <property type="project" value="InterPro"/>
</dbReference>
<evidence type="ECO:0000256" key="3">
    <source>
        <dbReference type="ARBA" id="ARBA00022763"/>
    </source>
</evidence>
<dbReference type="AlphaFoldDB" id="A0AAD4N329"/>
<dbReference type="InterPro" id="IPR014721">
    <property type="entry name" value="Ribsml_uS5_D2-typ_fold_subgr"/>
</dbReference>
<dbReference type="GO" id="GO:0032389">
    <property type="term" value="C:MutLalpha complex"/>
    <property type="evidence" value="ECO:0007669"/>
    <property type="project" value="TreeGrafter"/>
</dbReference>
<reference evidence="8" key="1">
    <citation type="submission" date="2022-01" db="EMBL/GenBank/DDBJ databases">
        <title>Genome Sequence Resource for Two Populations of Ditylenchus destructor, the Migratory Endoparasitic Phytonematode.</title>
        <authorList>
            <person name="Zhang H."/>
            <person name="Lin R."/>
            <person name="Xie B."/>
        </authorList>
    </citation>
    <scope>NUCLEOTIDE SEQUENCE</scope>
    <source>
        <strain evidence="8">BazhouSP</strain>
    </source>
</reference>
<dbReference type="FunFam" id="3.30.565.10:FF:000003">
    <property type="entry name" value="DNA mismatch repair endonuclease MutL"/>
    <property type="match status" value="1"/>
</dbReference>
<dbReference type="PANTHER" id="PTHR10073">
    <property type="entry name" value="DNA MISMATCH REPAIR PROTEIN MLH, PMS, MUTL"/>
    <property type="match status" value="1"/>
</dbReference>
<comment type="similarity">
    <text evidence="2">Belongs to the DNA mismatch repair MutL/HexB family.</text>
</comment>
<keyword evidence="8" id="KW-0808">Transferase</keyword>
<feature type="region of interest" description="Disordered" evidence="6">
    <location>
        <begin position="384"/>
        <end position="433"/>
    </location>
</feature>
<dbReference type="CDD" id="cd16926">
    <property type="entry name" value="HATPase_MutL-MLH-PMS-like"/>
    <property type="match status" value="1"/>
</dbReference>
<dbReference type="InterPro" id="IPR036890">
    <property type="entry name" value="HATPase_C_sf"/>
</dbReference>
<accession>A0AAD4N329</accession>
<evidence type="ECO:0000256" key="6">
    <source>
        <dbReference type="SAM" id="MobiDB-lite"/>
    </source>
</evidence>
<dbReference type="InterPro" id="IPR013507">
    <property type="entry name" value="DNA_mismatch_S5_2-like"/>
</dbReference>
<keyword evidence="3" id="KW-0227">DNA damage</keyword>
<dbReference type="PANTHER" id="PTHR10073:SF12">
    <property type="entry name" value="DNA MISMATCH REPAIR PROTEIN MLH1"/>
    <property type="match status" value="1"/>
</dbReference>
<evidence type="ECO:0000259" key="7">
    <source>
        <dbReference type="SMART" id="SM01340"/>
    </source>
</evidence>
<dbReference type="InterPro" id="IPR032189">
    <property type="entry name" value="Mlh1_C"/>
</dbReference>
<keyword evidence="8" id="KW-0418">Kinase</keyword>
<dbReference type="SUPFAM" id="SSF54211">
    <property type="entry name" value="Ribosomal protein S5 domain 2-like"/>
    <property type="match status" value="1"/>
</dbReference>
<protein>
    <submittedName>
        <fullName evidence="8">Histidine kinase-, DNA gyrase b-, and HSP90-like ATPase domain-containing protein</fullName>
    </submittedName>
</protein>
<dbReference type="Gene3D" id="3.30.565.10">
    <property type="entry name" value="Histidine kinase-like ATPase, C-terminal domain"/>
    <property type="match status" value="1"/>
</dbReference>
<evidence type="ECO:0000256" key="1">
    <source>
        <dbReference type="ARBA" id="ARBA00004123"/>
    </source>
</evidence>
<dbReference type="InterPro" id="IPR014762">
    <property type="entry name" value="DNA_mismatch_repair_CS"/>
</dbReference>
<dbReference type="InterPro" id="IPR002099">
    <property type="entry name" value="MutL/Mlh/PMS"/>
</dbReference>
<dbReference type="GO" id="GO:0030983">
    <property type="term" value="F:mismatched DNA binding"/>
    <property type="evidence" value="ECO:0007669"/>
    <property type="project" value="InterPro"/>
</dbReference>
<evidence type="ECO:0000313" key="8">
    <source>
        <dbReference type="EMBL" id="KAI1716274.1"/>
    </source>
</evidence>
<comment type="subcellular location">
    <subcellularLocation>
        <location evidence="1">Nucleus</location>
    </subcellularLocation>
</comment>
<organism evidence="8 9">
    <name type="scientific">Ditylenchus destructor</name>
    <dbReference type="NCBI Taxonomy" id="166010"/>
    <lineage>
        <taxon>Eukaryota</taxon>
        <taxon>Metazoa</taxon>
        <taxon>Ecdysozoa</taxon>
        <taxon>Nematoda</taxon>
        <taxon>Chromadorea</taxon>
        <taxon>Rhabditida</taxon>
        <taxon>Tylenchina</taxon>
        <taxon>Tylenchomorpha</taxon>
        <taxon>Sphaerularioidea</taxon>
        <taxon>Anguinidae</taxon>
        <taxon>Anguininae</taxon>
        <taxon>Ditylenchus</taxon>
    </lineage>
</organism>
<dbReference type="Pfam" id="PF16413">
    <property type="entry name" value="Mlh1_C"/>
    <property type="match status" value="1"/>
</dbReference>
<sequence length="800" mass="90529">MGENQKSQQRIIVLSQDVVNRIAAGEVVVRPVNAVKEMIENSLDAKATEITVSIRNGGLGSICVKDNGVGINREDMHMACTRHATSKLEKYEDLQKMMTYGFRGEALASISYVAKLSIISRTASDNYAHRANFADGQIIDGSLRNSAGQIGTSITAEDLFYNAVARKNALKYPNEEANRIADVVVKYAIHNPHVSFAFMCTDKQSRNFRTSGNGDKHGAIQTLLTHLNAAKSNDKDFIDFAFRDDRFHFVFNICMSKPISIFSSNSLQARKDRQKIFHLFINHRFVECDNLKKSIDMVLTAKDFLCQFMTVSLLIDPEFVDVNVHPTKSTVHFLNETNIVDRIEQEMLTMIEEFQEKRIIERGGKLLSTEPVLKQERLSDISCDISNNAPNTKRAKTDITPRPQSSRTLFKEENNLRSRNNANSHGSEDRRISIPPNVHRVRVDSENHRMDEFISLNRQIKMSPADPSPTIVPSPNVQFTRIEASPQARNITDKSTGENESFEETVLRLTRECEQLSRIFELDSLNHLRREICSNADKSLTEILRKFSLIGFYSHECGLFQSNENVYVFHISLLLKSFFYQTVIFSFGNMGSYLLQAIGEDDLESGDDQVLSLYSVRELLTLHLHSIAAPLTEEENNASQETIVGAQIDNDVNEMVSILMDNADLLWDYFSIEIVTQNLGQNEPERGPFLNSLPCVIDGYVPQLEALPQLLYNLSRVDYTNEAECYKGVALSLAEFFTPVFMTPEEDEEEANLDDDLQLDALQRLIFPLFKSKFLPSGQLSQAIQPVTNIKQAFTKFGRC</sequence>
<name>A0AAD4N329_9BILA</name>
<evidence type="ECO:0000313" key="9">
    <source>
        <dbReference type="Proteomes" id="UP001201812"/>
    </source>
</evidence>
<dbReference type="Pfam" id="PF01119">
    <property type="entry name" value="DNA_mis_repair"/>
    <property type="match status" value="1"/>
</dbReference>
<keyword evidence="5" id="KW-0539">Nucleus</keyword>
<dbReference type="InterPro" id="IPR038973">
    <property type="entry name" value="MutL/Mlh/Pms-like"/>
</dbReference>
<evidence type="ECO:0000256" key="2">
    <source>
        <dbReference type="ARBA" id="ARBA00006082"/>
    </source>
</evidence>
<proteinExistence type="inferred from homology"/>
<dbReference type="Gene3D" id="3.30.230.10">
    <property type="match status" value="1"/>
</dbReference>
<dbReference type="PROSITE" id="PS00058">
    <property type="entry name" value="DNA_MISMATCH_REPAIR_1"/>
    <property type="match status" value="1"/>
</dbReference>
<dbReference type="Pfam" id="PF13589">
    <property type="entry name" value="HATPase_c_3"/>
    <property type="match status" value="1"/>
</dbReference>
<dbReference type="GO" id="GO:0006298">
    <property type="term" value="P:mismatch repair"/>
    <property type="evidence" value="ECO:0007669"/>
    <property type="project" value="InterPro"/>
</dbReference>
<evidence type="ECO:0000256" key="4">
    <source>
        <dbReference type="ARBA" id="ARBA00023204"/>
    </source>
</evidence>